<dbReference type="EMBL" id="CP133548">
    <property type="protein sequence ID" value="WMS87780.1"/>
    <property type="molecule type" value="Genomic_DNA"/>
</dbReference>
<dbReference type="AlphaFoldDB" id="A0AA51RUF8"/>
<organism evidence="1 2">
    <name type="scientific">Pleionea litopenaei</name>
    <dbReference type="NCBI Taxonomy" id="3070815"/>
    <lineage>
        <taxon>Bacteria</taxon>
        <taxon>Pseudomonadati</taxon>
        <taxon>Pseudomonadota</taxon>
        <taxon>Gammaproteobacteria</taxon>
        <taxon>Oceanospirillales</taxon>
        <taxon>Pleioneaceae</taxon>
        <taxon>Pleionea</taxon>
    </lineage>
</organism>
<proteinExistence type="predicted"/>
<keyword evidence="2" id="KW-1185">Reference proteome</keyword>
<dbReference type="KEGG" id="plei:Q9312_02370"/>
<evidence type="ECO:0000313" key="2">
    <source>
        <dbReference type="Proteomes" id="UP001239782"/>
    </source>
</evidence>
<protein>
    <submittedName>
        <fullName evidence="1">Uncharacterized protein</fullName>
    </submittedName>
</protein>
<reference evidence="1 2" key="1">
    <citation type="submission" date="2023-08" db="EMBL/GenBank/DDBJ databases">
        <title>Pleionea litopenaei sp. nov., isolated from stomach of juvenile Litopenaeus vannamei.</title>
        <authorList>
            <person name="Rho A.M."/>
            <person name="Hwang C.Y."/>
        </authorList>
    </citation>
    <scope>NUCLEOTIDE SEQUENCE [LARGE SCALE GENOMIC DNA]</scope>
    <source>
        <strain evidence="1 2">HL-JVS1</strain>
    </source>
</reference>
<accession>A0AA51RUF8</accession>
<sequence length="160" mass="18071">MKSVGLSIHIAGVILLVLAIVCLSSTHCNADQLSKENYFKPQSDYSTAVKISQDQINRYLLNRYGVTFSVDGGSAPGDFSWLESHQLEYGPVDHWVAVSMNRVLSAPSSSLKQSLSVRFTVKGYSLFENYQGQNQFFSLERARLRELRKPRVLFSVTQRF</sequence>
<gene>
    <name evidence="1" type="ORF">Q9312_02370</name>
</gene>
<evidence type="ECO:0000313" key="1">
    <source>
        <dbReference type="EMBL" id="WMS87780.1"/>
    </source>
</evidence>
<dbReference type="RefSeq" id="WP_309202934.1">
    <property type="nucleotide sequence ID" value="NZ_CP133548.1"/>
</dbReference>
<name>A0AA51RUF8_9GAMM</name>
<dbReference type="Proteomes" id="UP001239782">
    <property type="component" value="Chromosome"/>
</dbReference>